<feature type="region of interest" description="Disordered" evidence="1">
    <location>
        <begin position="1"/>
        <end position="76"/>
    </location>
</feature>
<dbReference type="Proteomes" id="UP001140562">
    <property type="component" value="Unassembled WGS sequence"/>
</dbReference>
<gene>
    <name evidence="2" type="ORF">N0V87_002085</name>
</gene>
<feature type="compositionally biased region" description="Acidic residues" evidence="1">
    <location>
        <begin position="34"/>
        <end position="48"/>
    </location>
</feature>
<organism evidence="2 3">
    <name type="scientific">Didymella glomerata</name>
    <dbReference type="NCBI Taxonomy" id="749621"/>
    <lineage>
        <taxon>Eukaryota</taxon>
        <taxon>Fungi</taxon>
        <taxon>Dikarya</taxon>
        <taxon>Ascomycota</taxon>
        <taxon>Pezizomycotina</taxon>
        <taxon>Dothideomycetes</taxon>
        <taxon>Pleosporomycetidae</taxon>
        <taxon>Pleosporales</taxon>
        <taxon>Pleosporineae</taxon>
        <taxon>Didymellaceae</taxon>
        <taxon>Didymella</taxon>
    </lineage>
</organism>
<feature type="compositionally biased region" description="Polar residues" evidence="1">
    <location>
        <begin position="17"/>
        <end position="28"/>
    </location>
</feature>
<feature type="compositionally biased region" description="Acidic residues" evidence="1">
    <location>
        <begin position="231"/>
        <end position="241"/>
    </location>
</feature>
<feature type="region of interest" description="Disordered" evidence="1">
    <location>
        <begin position="674"/>
        <end position="708"/>
    </location>
</feature>
<feature type="compositionally biased region" description="Polar residues" evidence="1">
    <location>
        <begin position="358"/>
        <end position="367"/>
    </location>
</feature>
<evidence type="ECO:0000256" key="1">
    <source>
        <dbReference type="SAM" id="MobiDB-lite"/>
    </source>
</evidence>
<evidence type="ECO:0000313" key="3">
    <source>
        <dbReference type="Proteomes" id="UP001140562"/>
    </source>
</evidence>
<proteinExistence type="predicted"/>
<evidence type="ECO:0000313" key="2">
    <source>
        <dbReference type="EMBL" id="KAJ4341046.1"/>
    </source>
</evidence>
<feature type="compositionally biased region" description="Basic and acidic residues" evidence="1">
    <location>
        <begin position="185"/>
        <end position="199"/>
    </location>
</feature>
<sequence length="708" mass="77910">MEFYLDQPIDDDDSDNEGSSPEPYSSLNEPYEPWNDDEDDSSSDEAEVSESKPSSIKDEVSTAKARPHVWNEEGSLPSPCFLPWGLFSNCNWGSDRQNKVLCPRERPIPEGSPVRTTGNTQLEGDDMPEDLPKGIQESSRRECVLDLQEPGLALDETETTPEDQLQDLSEPVCVGDLVVSTETASRNRDIDSEGKEKAKQAQAPRRSSPSSSSHAKDCVNQRSSPSATNDGESDQEEDMVEPDQPMTLARWFGCVDSPVPSEQSDAPDELETESFVLNEESATPDMLNKKAEAPEEESQSQEEESESPEEESELPEEQSGDDSDHASSLWGSVEYKDAAALSDSDDDYEGGGTAKNKPVQSSRITRSSRARPAAALVIDSEDDADDDDDVPTPTDEEEQDDRADVSARAKRVVLDSEDDVDDDVDSSAAVNEQAQDEHADQSARASSEMSWSESDVEGNDDFVQPTGEHLLVICRSSSGKDGAITKQRRDAESLDMGGRLKANCHDPAAVDFQSEEAIFFVRQSQLPSSFKKAADNNYTRPLRLWMDAHKDSTATVLIRSIDGLTTNVQTMKHTLWAFQERGITAQLIFQFNKVCDEICPIKLIPFRGLGSVTIVDSTTFLAHLENRVNDRAVARIVKIWQDLNEEKVLAQGIQDRNEVPPEDFQQAVGVSGISRSYGRTGQPLKALTHPSVSKSGRIPVADRSRGGR</sequence>
<dbReference type="EMBL" id="JAPEUV010000013">
    <property type="protein sequence ID" value="KAJ4341046.1"/>
    <property type="molecule type" value="Genomic_DNA"/>
</dbReference>
<feature type="compositionally biased region" description="Polar residues" evidence="1">
    <location>
        <begin position="220"/>
        <end position="230"/>
    </location>
</feature>
<feature type="compositionally biased region" description="Low complexity" evidence="1">
    <location>
        <begin position="200"/>
        <end position="213"/>
    </location>
</feature>
<feature type="compositionally biased region" description="Acidic residues" evidence="1">
    <location>
        <begin position="415"/>
        <end position="425"/>
    </location>
</feature>
<protein>
    <submittedName>
        <fullName evidence="2">Uncharacterized protein</fullName>
    </submittedName>
</protein>
<dbReference type="AlphaFoldDB" id="A0A9W8X4Z3"/>
<feature type="compositionally biased region" description="Acidic residues" evidence="1">
    <location>
        <begin position="294"/>
        <end position="321"/>
    </location>
</feature>
<reference evidence="2" key="1">
    <citation type="submission" date="2022-10" db="EMBL/GenBank/DDBJ databases">
        <title>Tapping the CABI collections for fungal endophytes: first genome assemblies for Collariella, Neodidymelliopsis, Ascochyta clinopodiicola, Didymella pomorum, Didymosphaeria variabile, Neocosmospora piperis and Neocucurbitaria cava.</title>
        <authorList>
            <person name="Hill R."/>
        </authorList>
    </citation>
    <scope>NUCLEOTIDE SEQUENCE</scope>
    <source>
        <strain evidence="2">IMI 360193</strain>
    </source>
</reference>
<feature type="compositionally biased region" description="Acidic residues" evidence="1">
    <location>
        <begin position="379"/>
        <end position="401"/>
    </location>
</feature>
<name>A0A9W8X4Z3_9PLEO</name>
<accession>A0A9W8X4Z3</accession>
<dbReference type="OrthoDB" id="3798657at2759"/>
<comment type="caution">
    <text evidence="2">The sequence shown here is derived from an EMBL/GenBank/DDBJ whole genome shotgun (WGS) entry which is preliminary data.</text>
</comment>
<feature type="compositionally biased region" description="Polar residues" evidence="1">
    <location>
        <begin position="443"/>
        <end position="453"/>
    </location>
</feature>
<feature type="region of interest" description="Disordered" evidence="1">
    <location>
        <begin position="103"/>
        <end position="463"/>
    </location>
</feature>
<keyword evidence="3" id="KW-1185">Reference proteome</keyword>
<feature type="compositionally biased region" description="Acidic residues" evidence="1">
    <location>
        <begin position="155"/>
        <end position="165"/>
    </location>
</feature>